<name>A0AAV4RG12_CAEEX</name>
<dbReference type="EMBL" id="BPLR01007947">
    <property type="protein sequence ID" value="GIY20899.1"/>
    <property type="molecule type" value="Genomic_DNA"/>
</dbReference>
<evidence type="ECO:0000313" key="2">
    <source>
        <dbReference type="Proteomes" id="UP001054945"/>
    </source>
</evidence>
<protein>
    <submittedName>
        <fullName evidence="1">Uncharacterized protein</fullName>
    </submittedName>
</protein>
<organism evidence="1 2">
    <name type="scientific">Caerostris extrusa</name>
    <name type="common">Bark spider</name>
    <name type="synonym">Caerostris bankana</name>
    <dbReference type="NCBI Taxonomy" id="172846"/>
    <lineage>
        <taxon>Eukaryota</taxon>
        <taxon>Metazoa</taxon>
        <taxon>Ecdysozoa</taxon>
        <taxon>Arthropoda</taxon>
        <taxon>Chelicerata</taxon>
        <taxon>Arachnida</taxon>
        <taxon>Araneae</taxon>
        <taxon>Araneomorphae</taxon>
        <taxon>Entelegynae</taxon>
        <taxon>Araneoidea</taxon>
        <taxon>Araneidae</taxon>
        <taxon>Caerostris</taxon>
    </lineage>
</organism>
<reference evidence="1 2" key="1">
    <citation type="submission" date="2021-06" db="EMBL/GenBank/DDBJ databases">
        <title>Caerostris extrusa draft genome.</title>
        <authorList>
            <person name="Kono N."/>
            <person name="Arakawa K."/>
        </authorList>
    </citation>
    <scope>NUCLEOTIDE SEQUENCE [LARGE SCALE GENOMIC DNA]</scope>
</reference>
<sequence>MCSPNQNLYNPETSDFLFPDWPHYQDRQFESTHLQPPSETNYLITNQNPQCCEASNPELSANAPVPVAEPYFLSGLQQAFGLQEHALTNQFMAFACNAYLSNEQCSGTSRTDEISHFISDFNGNLEAPANRISPPYETSSGIPILTVPNVHYNPMDPVPPTDAIGPIHSDKIYRRIPTERTS</sequence>
<keyword evidence="2" id="KW-1185">Reference proteome</keyword>
<dbReference type="AlphaFoldDB" id="A0AAV4RG12"/>
<proteinExistence type="predicted"/>
<evidence type="ECO:0000313" key="1">
    <source>
        <dbReference type="EMBL" id="GIY20899.1"/>
    </source>
</evidence>
<comment type="caution">
    <text evidence="1">The sequence shown here is derived from an EMBL/GenBank/DDBJ whole genome shotgun (WGS) entry which is preliminary data.</text>
</comment>
<gene>
    <name evidence="1" type="ORF">CEXT_773931</name>
</gene>
<dbReference type="Proteomes" id="UP001054945">
    <property type="component" value="Unassembled WGS sequence"/>
</dbReference>
<accession>A0AAV4RG12</accession>